<accession>A0A212C9T9</accession>
<evidence type="ECO:0000313" key="4">
    <source>
        <dbReference type="EMBL" id="OWK02756.1"/>
    </source>
</evidence>
<comment type="caution">
    <text evidence="4">The sequence shown here is derived from an EMBL/GenBank/DDBJ whole genome shotgun (WGS) entry which is preliminary data.</text>
</comment>
<evidence type="ECO:0000256" key="3">
    <source>
        <dbReference type="ARBA" id="ARBA00023216"/>
    </source>
</evidence>
<dbReference type="InterPro" id="IPR001464">
    <property type="entry name" value="Annexin"/>
</dbReference>
<dbReference type="OrthoDB" id="37886at2759"/>
<dbReference type="GO" id="GO:0005509">
    <property type="term" value="F:calcium ion binding"/>
    <property type="evidence" value="ECO:0007669"/>
    <property type="project" value="InterPro"/>
</dbReference>
<name>A0A212C9T9_CEREH</name>
<sequence length="123" mass="13655">MKGLGVDEDSLIEIICSSTNQEINRVYKEMYKTIKFGKSLYYCIQQDTKGDYQKALLYPRGGGLSSPLGGRPERLGVVLRLRREVLSGETLVASDPFSLTPRCKYSFDCPVVLTPQGLDEGGK</sequence>
<gene>
    <name evidence="4" type="ORF">Celaphus_00010202</name>
</gene>
<organism evidence="4 5">
    <name type="scientific">Cervus elaphus hippelaphus</name>
    <name type="common">European red deer</name>
    <dbReference type="NCBI Taxonomy" id="46360"/>
    <lineage>
        <taxon>Eukaryota</taxon>
        <taxon>Metazoa</taxon>
        <taxon>Chordata</taxon>
        <taxon>Craniata</taxon>
        <taxon>Vertebrata</taxon>
        <taxon>Euteleostomi</taxon>
        <taxon>Mammalia</taxon>
        <taxon>Eutheria</taxon>
        <taxon>Laurasiatheria</taxon>
        <taxon>Artiodactyla</taxon>
        <taxon>Ruminantia</taxon>
        <taxon>Pecora</taxon>
        <taxon>Cervidae</taxon>
        <taxon>Cervinae</taxon>
        <taxon>Cervus</taxon>
    </lineage>
</organism>
<dbReference type="InterPro" id="IPR018502">
    <property type="entry name" value="Annexin_repeat"/>
</dbReference>
<dbReference type="GO" id="GO:0005544">
    <property type="term" value="F:calcium-dependent phospholipid binding"/>
    <property type="evidence" value="ECO:0007669"/>
    <property type="project" value="InterPro"/>
</dbReference>
<dbReference type="PROSITE" id="PS51897">
    <property type="entry name" value="ANNEXIN_2"/>
    <property type="match status" value="1"/>
</dbReference>
<keyword evidence="3" id="KW-0041">Annexin</keyword>
<dbReference type="SUPFAM" id="SSF47874">
    <property type="entry name" value="Annexin"/>
    <property type="match status" value="1"/>
</dbReference>
<dbReference type="AlphaFoldDB" id="A0A212C9T9"/>
<proteinExistence type="inferred from homology"/>
<dbReference type="SMART" id="SM00335">
    <property type="entry name" value="ANX"/>
    <property type="match status" value="1"/>
</dbReference>
<dbReference type="EMBL" id="MKHE01000024">
    <property type="protein sequence ID" value="OWK02756.1"/>
    <property type="molecule type" value="Genomic_DNA"/>
</dbReference>
<dbReference type="Pfam" id="PF00191">
    <property type="entry name" value="Annexin"/>
    <property type="match status" value="1"/>
</dbReference>
<evidence type="ECO:0000313" key="5">
    <source>
        <dbReference type="Proteomes" id="UP000242450"/>
    </source>
</evidence>
<evidence type="ECO:0000256" key="1">
    <source>
        <dbReference type="ARBA" id="ARBA00007831"/>
    </source>
</evidence>
<keyword evidence="2" id="KW-0677">Repeat</keyword>
<dbReference type="InterPro" id="IPR037104">
    <property type="entry name" value="Annexin_sf"/>
</dbReference>
<keyword evidence="5" id="KW-1185">Reference proteome</keyword>
<comment type="similarity">
    <text evidence="1">Belongs to the annexin family.</text>
</comment>
<protein>
    <submittedName>
        <fullName evidence="4">Uncharacterized protein</fullName>
    </submittedName>
</protein>
<dbReference type="PRINTS" id="PR00196">
    <property type="entry name" value="ANNEXIN"/>
</dbReference>
<evidence type="ECO:0000256" key="2">
    <source>
        <dbReference type="ARBA" id="ARBA00022737"/>
    </source>
</evidence>
<reference evidence="4 5" key="1">
    <citation type="journal article" date="2018" name="Mol. Genet. Genomics">
        <title>The red deer Cervus elaphus genome CerEla1.0: sequencing, annotating, genes, and chromosomes.</title>
        <authorList>
            <person name="Bana N.A."/>
            <person name="Nyiri A."/>
            <person name="Nagy J."/>
            <person name="Frank K."/>
            <person name="Nagy T."/>
            <person name="Steger V."/>
            <person name="Schiller M."/>
            <person name="Lakatos P."/>
            <person name="Sugar L."/>
            <person name="Horn P."/>
            <person name="Barta E."/>
            <person name="Orosz L."/>
        </authorList>
    </citation>
    <scope>NUCLEOTIDE SEQUENCE [LARGE SCALE GENOMIC DNA]</scope>
    <source>
        <strain evidence="4">Hungarian</strain>
    </source>
</reference>
<dbReference type="Gene3D" id="1.10.220.10">
    <property type="entry name" value="Annexin"/>
    <property type="match status" value="1"/>
</dbReference>
<dbReference type="Proteomes" id="UP000242450">
    <property type="component" value="Chromosome 24"/>
</dbReference>